<proteinExistence type="inferred from homology"/>
<reference evidence="6" key="1">
    <citation type="journal article" date="2015" name="Nat. Genet.">
        <title>The genome and transcriptome of the zoonotic hookworm Ancylostoma ceylanicum identify infection-specific gene families.</title>
        <authorList>
            <person name="Schwarz E.M."/>
            <person name="Hu Y."/>
            <person name="Antoshechkin I."/>
            <person name="Miller M.M."/>
            <person name="Sternberg P.W."/>
            <person name="Aroian R.V."/>
        </authorList>
    </citation>
    <scope>NUCLEOTIDE SEQUENCE</scope>
    <source>
        <strain evidence="6">HY135</strain>
    </source>
</reference>
<comment type="subcellular location">
    <subcellularLocation>
        <location evidence="1">Secreted</location>
    </subcellularLocation>
</comment>
<evidence type="ECO:0000256" key="1">
    <source>
        <dbReference type="ARBA" id="ARBA00004613"/>
    </source>
</evidence>
<dbReference type="GO" id="GO:0009986">
    <property type="term" value="C:cell surface"/>
    <property type="evidence" value="ECO:0007669"/>
    <property type="project" value="InterPro"/>
</dbReference>
<evidence type="ECO:0008006" key="7">
    <source>
        <dbReference type="Google" id="ProtNLM"/>
    </source>
</evidence>
<comment type="similarity">
    <text evidence="2">Belongs to the nematode transthyretin-like family.</text>
</comment>
<evidence type="ECO:0000256" key="4">
    <source>
        <dbReference type="ARBA" id="ARBA00022729"/>
    </source>
</evidence>
<evidence type="ECO:0000313" key="6">
    <source>
        <dbReference type="Proteomes" id="UP000024635"/>
    </source>
</evidence>
<accession>A0A016WEE3</accession>
<organism evidence="5 6">
    <name type="scientific">Ancylostoma ceylanicum</name>
    <dbReference type="NCBI Taxonomy" id="53326"/>
    <lineage>
        <taxon>Eukaryota</taxon>
        <taxon>Metazoa</taxon>
        <taxon>Ecdysozoa</taxon>
        <taxon>Nematoda</taxon>
        <taxon>Chromadorea</taxon>
        <taxon>Rhabditida</taxon>
        <taxon>Rhabditina</taxon>
        <taxon>Rhabditomorpha</taxon>
        <taxon>Strongyloidea</taxon>
        <taxon>Ancylostomatidae</taxon>
        <taxon>Ancylostomatinae</taxon>
        <taxon>Ancylostoma</taxon>
    </lineage>
</organism>
<dbReference type="STRING" id="53326.A0A016WEE3"/>
<dbReference type="AlphaFoldDB" id="A0A016WEE3"/>
<dbReference type="InterPro" id="IPR001534">
    <property type="entry name" value="Transthyretin-like"/>
</dbReference>
<name>A0A016WEE3_9BILA</name>
<dbReference type="Gene3D" id="2.60.40.3330">
    <property type="match status" value="1"/>
</dbReference>
<keyword evidence="4" id="KW-0732">Signal</keyword>
<evidence type="ECO:0000256" key="3">
    <source>
        <dbReference type="ARBA" id="ARBA00022525"/>
    </source>
</evidence>
<dbReference type="PANTHER" id="PTHR21700">
    <property type="entry name" value="TRANSTHYRETIN-LIKE FAMILY PROTEIN-RELATED"/>
    <property type="match status" value="1"/>
</dbReference>
<dbReference type="PANTHER" id="PTHR21700:SF23">
    <property type="entry name" value="TRANSTHYRETIN-LIKE FAMILY PROTEIN"/>
    <property type="match status" value="1"/>
</dbReference>
<dbReference type="Proteomes" id="UP000024635">
    <property type="component" value="Unassembled WGS sequence"/>
</dbReference>
<sequence>MPVPGGVFAPLTGNSFLTSIKGGDITSIDPVCVQHLAHITPDYIRKNKRVTTTVLVFLDHRALNMYSSFYVLFVLPCALAQFPGMGIGAGGLPGMYGGGLPGSPLNMYGGGRSYYVRGRLVCGIQGAQGARVSLWERRGGATPIVYEEAIADAAGSFYVKAEIRSGAGWNTMGSFGYLTLTINHSCEGQRQMSVELPTSYFNQGIVAMKTFDLGTINLEGRFSGEETNGFIGGGRRFGSGFGMGGVPII</sequence>
<protein>
    <recommendedName>
        <fullName evidence="7">Transthyretin-like family protein</fullName>
    </recommendedName>
</protein>
<dbReference type="GO" id="GO:0005576">
    <property type="term" value="C:extracellular region"/>
    <property type="evidence" value="ECO:0007669"/>
    <property type="project" value="UniProtKB-SubCell"/>
</dbReference>
<gene>
    <name evidence="5" type="primary">Acey_s0775.g2257</name>
    <name evidence="5" type="ORF">Y032_0775g2257</name>
</gene>
<keyword evidence="6" id="KW-1185">Reference proteome</keyword>
<dbReference type="EMBL" id="JARK01000375">
    <property type="protein sequence ID" value="EYC37642.1"/>
    <property type="molecule type" value="Genomic_DNA"/>
</dbReference>
<evidence type="ECO:0000313" key="5">
    <source>
        <dbReference type="EMBL" id="EYC37642.1"/>
    </source>
</evidence>
<evidence type="ECO:0000256" key="2">
    <source>
        <dbReference type="ARBA" id="ARBA00010112"/>
    </source>
</evidence>
<comment type="caution">
    <text evidence="5">The sequence shown here is derived from an EMBL/GenBank/DDBJ whole genome shotgun (WGS) entry which is preliminary data.</text>
</comment>
<keyword evidence="3" id="KW-0964">Secreted</keyword>
<dbReference type="OrthoDB" id="5800079at2759"/>
<dbReference type="InterPro" id="IPR038479">
    <property type="entry name" value="Transthyretin-like_sf"/>
</dbReference>
<dbReference type="Pfam" id="PF01060">
    <property type="entry name" value="TTR-52"/>
    <property type="match status" value="1"/>
</dbReference>